<evidence type="ECO:0000313" key="2">
    <source>
        <dbReference type="Proteomes" id="UP000887116"/>
    </source>
</evidence>
<evidence type="ECO:0000313" key="1">
    <source>
        <dbReference type="EMBL" id="GFR28629.1"/>
    </source>
</evidence>
<dbReference type="Proteomes" id="UP000887116">
    <property type="component" value="Unassembled WGS sequence"/>
</dbReference>
<dbReference type="AlphaFoldDB" id="A0A8X6M288"/>
<dbReference type="OrthoDB" id="6511608at2759"/>
<accession>A0A8X6M288</accession>
<protein>
    <submittedName>
        <fullName evidence="1">Monocarboxylate transporter 12</fullName>
    </submittedName>
</protein>
<gene>
    <name evidence="1" type="primary">Slc16a12</name>
    <name evidence="1" type="ORF">TNCT_725731</name>
</gene>
<feature type="non-terminal residue" evidence="1">
    <location>
        <position position="1"/>
    </location>
</feature>
<dbReference type="EMBL" id="BMAO01039052">
    <property type="protein sequence ID" value="GFR28629.1"/>
    <property type="molecule type" value="Genomic_DNA"/>
</dbReference>
<sequence>HFGLATGIAGHHRAGFSHLSAGIFYRPASLYHPQRRAILHLKGLQKRSKAKDKNVQKDKPPFFDLTVLRSRTVQILIGGSALSAFGVQAPFFCW</sequence>
<organism evidence="1 2">
    <name type="scientific">Trichonephila clavata</name>
    <name type="common">Joro spider</name>
    <name type="synonym">Nephila clavata</name>
    <dbReference type="NCBI Taxonomy" id="2740835"/>
    <lineage>
        <taxon>Eukaryota</taxon>
        <taxon>Metazoa</taxon>
        <taxon>Ecdysozoa</taxon>
        <taxon>Arthropoda</taxon>
        <taxon>Chelicerata</taxon>
        <taxon>Arachnida</taxon>
        <taxon>Araneae</taxon>
        <taxon>Araneomorphae</taxon>
        <taxon>Entelegynae</taxon>
        <taxon>Araneoidea</taxon>
        <taxon>Nephilidae</taxon>
        <taxon>Trichonephila</taxon>
    </lineage>
</organism>
<name>A0A8X6M288_TRICU</name>
<reference evidence="1" key="1">
    <citation type="submission" date="2020-07" db="EMBL/GenBank/DDBJ databases">
        <title>Multicomponent nature underlies the extraordinary mechanical properties of spider dragline silk.</title>
        <authorList>
            <person name="Kono N."/>
            <person name="Nakamura H."/>
            <person name="Mori M."/>
            <person name="Yoshida Y."/>
            <person name="Ohtoshi R."/>
            <person name="Malay A.D."/>
            <person name="Moran D.A.P."/>
            <person name="Tomita M."/>
            <person name="Numata K."/>
            <person name="Arakawa K."/>
        </authorList>
    </citation>
    <scope>NUCLEOTIDE SEQUENCE</scope>
</reference>
<comment type="caution">
    <text evidence="1">The sequence shown here is derived from an EMBL/GenBank/DDBJ whole genome shotgun (WGS) entry which is preliminary data.</text>
</comment>
<keyword evidence="2" id="KW-1185">Reference proteome</keyword>
<proteinExistence type="predicted"/>